<dbReference type="SUPFAM" id="SSF52047">
    <property type="entry name" value="RNI-like"/>
    <property type="match status" value="1"/>
</dbReference>
<dbReference type="Gene3D" id="3.80.10.10">
    <property type="entry name" value="Ribonuclease Inhibitor"/>
    <property type="match status" value="1"/>
</dbReference>
<evidence type="ECO:0000313" key="2">
    <source>
        <dbReference type="Proteomes" id="UP000006352"/>
    </source>
</evidence>
<sequence length="464" mass="50447">MAHLTNRVQADDQVQRDAVTRLNAYASRVKAIRHVEPVALPAPFQSLVALPQLAHAQFGWRGCEPAPLWAVSKALRDVDISIGYAEDPGMPAIDGCSTVVGRSDAMLQYLERVGAAAVPIETLRLRGAASEQLVRQALSFASLTALQLRVGKQLSTQVLLTLATAAPCLEALDIEAHHITAESMCASVSSASAPLLFPALRDLRINSTPGLFGMMLPLMPPSVLRSVHFDVCAPDGPSALLPLFGALVATAGSSLESLVLEYWPDFEEEEGDPRTEFPDWFTLDLLRPLAGLISLRYFRLTAARLPCLDDKDVGEIGKWWRQVEHLDLGTRDQRSDWGPGLTPGVYASLAKMCPMLKSLALPVDVPEFADEGQPSVEEMLAPFGRMRKAEGWGRVQPRHGLEEIRYGVLPDAPGAVKAFDMFLVALFPSVKRTEGSPESAPVRAGQDPHPAAVVHYLNMLVDCR</sequence>
<gene>
    <name evidence="1" type="ORF">FIBRA_04646</name>
</gene>
<evidence type="ECO:0000313" key="1">
    <source>
        <dbReference type="EMBL" id="CCM02544.1"/>
    </source>
</evidence>
<dbReference type="InterPro" id="IPR032675">
    <property type="entry name" value="LRR_dom_sf"/>
</dbReference>
<dbReference type="RefSeq" id="XP_012181827.1">
    <property type="nucleotide sequence ID" value="XM_012326437.1"/>
</dbReference>
<keyword evidence="2" id="KW-1185">Reference proteome</keyword>
<organism evidence="1 2">
    <name type="scientific">Fibroporia radiculosa</name>
    <dbReference type="NCBI Taxonomy" id="599839"/>
    <lineage>
        <taxon>Eukaryota</taxon>
        <taxon>Fungi</taxon>
        <taxon>Dikarya</taxon>
        <taxon>Basidiomycota</taxon>
        <taxon>Agaricomycotina</taxon>
        <taxon>Agaricomycetes</taxon>
        <taxon>Polyporales</taxon>
        <taxon>Fibroporiaceae</taxon>
        <taxon>Fibroporia</taxon>
    </lineage>
</organism>
<dbReference type="EMBL" id="HE797085">
    <property type="protein sequence ID" value="CCM02544.1"/>
    <property type="molecule type" value="Genomic_DNA"/>
</dbReference>
<reference evidence="1 2" key="1">
    <citation type="journal article" date="2012" name="Appl. Environ. Microbiol.">
        <title>Short-read sequencing for genomic analysis of the brown rot fungus Fibroporia radiculosa.</title>
        <authorList>
            <person name="Tang J.D."/>
            <person name="Perkins A.D."/>
            <person name="Sonstegard T.S."/>
            <person name="Schroeder S.G."/>
            <person name="Burgess S.C."/>
            <person name="Diehl S.V."/>
        </authorList>
    </citation>
    <scope>NUCLEOTIDE SEQUENCE [LARGE SCALE GENOMIC DNA]</scope>
    <source>
        <strain evidence="1 2">TFFH 294</strain>
    </source>
</reference>
<evidence type="ECO:0008006" key="3">
    <source>
        <dbReference type="Google" id="ProtNLM"/>
    </source>
</evidence>
<dbReference type="AlphaFoldDB" id="J4H327"/>
<dbReference type="OrthoDB" id="2663142at2759"/>
<dbReference type="Proteomes" id="UP000006352">
    <property type="component" value="Unassembled WGS sequence"/>
</dbReference>
<proteinExistence type="predicted"/>
<accession>J4H327</accession>
<protein>
    <recommendedName>
        <fullName evidence="3">F-box domain-containing protein</fullName>
    </recommendedName>
</protein>
<dbReference type="HOGENOM" id="CLU_021164_6_0_1"/>
<dbReference type="GeneID" id="24097455"/>
<dbReference type="STRING" id="599839.J4H327"/>
<dbReference type="InParanoid" id="J4H327"/>
<name>J4H327_9APHY</name>